<organism evidence="1">
    <name type="scientific">Schistosoma curassoni</name>
    <dbReference type="NCBI Taxonomy" id="6186"/>
    <lineage>
        <taxon>Eukaryota</taxon>
        <taxon>Metazoa</taxon>
        <taxon>Spiralia</taxon>
        <taxon>Lophotrochozoa</taxon>
        <taxon>Platyhelminthes</taxon>
        <taxon>Trematoda</taxon>
        <taxon>Digenea</taxon>
        <taxon>Strigeidida</taxon>
        <taxon>Schistosomatoidea</taxon>
        <taxon>Schistosomatidae</taxon>
        <taxon>Schistosoma</taxon>
    </lineage>
</organism>
<sequence length="69" mass="7406">LFGGSQQKTLDPGFALLGTRQQAVPVILGELVLPDEFDPVSPSFTVRHVTTGLSGPRPLSDQSIMMLKI</sequence>
<dbReference type="WBParaSite" id="SCUD_0000087001-mRNA-1">
    <property type="protein sequence ID" value="SCUD_0000087001-mRNA-1"/>
    <property type="gene ID" value="SCUD_0000087001"/>
</dbReference>
<name>A0A183JDV8_9TREM</name>
<reference evidence="1" key="1">
    <citation type="submission" date="2016-06" db="UniProtKB">
        <authorList>
            <consortium name="WormBaseParasite"/>
        </authorList>
    </citation>
    <scope>IDENTIFICATION</scope>
</reference>
<evidence type="ECO:0000313" key="1">
    <source>
        <dbReference type="WBParaSite" id="SCUD_0000087001-mRNA-1"/>
    </source>
</evidence>
<proteinExistence type="predicted"/>
<protein>
    <submittedName>
        <fullName evidence="1">Peptidylprolyl isomerase</fullName>
    </submittedName>
</protein>
<accession>A0A183JDV8</accession>
<dbReference type="AlphaFoldDB" id="A0A183JDV8"/>